<organism evidence="1 2">
    <name type="scientific">Actinorhabdospora filicis</name>
    <dbReference type="NCBI Taxonomy" id="1785913"/>
    <lineage>
        <taxon>Bacteria</taxon>
        <taxon>Bacillati</taxon>
        <taxon>Actinomycetota</taxon>
        <taxon>Actinomycetes</taxon>
        <taxon>Micromonosporales</taxon>
        <taxon>Micromonosporaceae</taxon>
        <taxon>Actinorhabdospora</taxon>
    </lineage>
</organism>
<comment type="caution">
    <text evidence="1">The sequence shown here is derived from an EMBL/GenBank/DDBJ whole genome shotgun (WGS) entry which is preliminary data.</text>
</comment>
<sequence>MSVPRRARVQRWIAFTASLTVCLLLAWAVASINHLGPWAPVTPDFADAHPLPPGTPAQAPIGPGPATVTTRMPAGWYVDRGEGDYADGKATITMTTHHLAPGLDTTTAAGRERAATLTAKSAHWRTAEPHPTSVNGFQVIAIAYSDEPDEWQGVLIQAYLAGTVTVLDCAYSDLKYAQPLIDGCATALQNLEPTA</sequence>
<protein>
    <submittedName>
        <fullName evidence="1">Uncharacterized protein</fullName>
    </submittedName>
</protein>
<evidence type="ECO:0000313" key="1">
    <source>
        <dbReference type="EMBL" id="GLZ76584.1"/>
    </source>
</evidence>
<dbReference type="Proteomes" id="UP001165079">
    <property type="component" value="Unassembled WGS sequence"/>
</dbReference>
<name>A0A9W6SJ92_9ACTN</name>
<keyword evidence="2" id="KW-1185">Reference proteome</keyword>
<accession>A0A9W6SJ92</accession>
<dbReference type="RefSeq" id="WP_285661754.1">
    <property type="nucleotide sequence ID" value="NZ_BSTX01000001.1"/>
</dbReference>
<dbReference type="EMBL" id="BSTX01000001">
    <property type="protein sequence ID" value="GLZ76584.1"/>
    <property type="molecule type" value="Genomic_DNA"/>
</dbReference>
<gene>
    <name evidence="1" type="ORF">Afil01_13910</name>
</gene>
<evidence type="ECO:0000313" key="2">
    <source>
        <dbReference type="Proteomes" id="UP001165079"/>
    </source>
</evidence>
<dbReference type="AlphaFoldDB" id="A0A9W6SJ92"/>
<reference evidence="1" key="1">
    <citation type="submission" date="2023-03" db="EMBL/GenBank/DDBJ databases">
        <title>Actinorhabdospora filicis NBRC 111898.</title>
        <authorList>
            <person name="Ichikawa N."/>
            <person name="Sato H."/>
            <person name="Tonouchi N."/>
        </authorList>
    </citation>
    <scope>NUCLEOTIDE SEQUENCE</scope>
    <source>
        <strain evidence="1">NBRC 111898</strain>
    </source>
</reference>
<proteinExistence type="predicted"/>